<organism evidence="3 4">
    <name type="scientific">Phaedon cochleariae</name>
    <name type="common">Mustard beetle</name>
    <dbReference type="NCBI Taxonomy" id="80249"/>
    <lineage>
        <taxon>Eukaryota</taxon>
        <taxon>Metazoa</taxon>
        <taxon>Ecdysozoa</taxon>
        <taxon>Arthropoda</taxon>
        <taxon>Hexapoda</taxon>
        <taxon>Insecta</taxon>
        <taxon>Pterygota</taxon>
        <taxon>Neoptera</taxon>
        <taxon>Endopterygota</taxon>
        <taxon>Coleoptera</taxon>
        <taxon>Polyphaga</taxon>
        <taxon>Cucujiformia</taxon>
        <taxon>Chrysomeloidea</taxon>
        <taxon>Chrysomelidae</taxon>
        <taxon>Chrysomelinae</taxon>
        <taxon>Chrysomelini</taxon>
        <taxon>Phaedon</taxon>
    </lineage>
</organism>
<dbReference type="AlphaFoldDB" id="A0A9P0DRG3"/>
<dbReference type="Proteomes" id="UP001153737">
    <property type="component" value="Chromosome 5"/>
</dbReference>
<feature type="coiled-coil region" evidence="1">
    <location>
        <begin position="143"/>
        <end position="184"/>
    </location>
</feature>
<feature type="coiled-coil region" evidence="1">
    <location>
        <begin position="260"/>
        <end position="294"/>
    </location>
</feature>
<name>A0A9P0DRG3_PHACE</name>
<gene>
    <name evidence="3" type="ORF">PHAECO_LOCUS9658</name>
</gene>
<dbReference type="GO" id="GO:0034451">
    <property type="term" value="C:centriolar satellite"/>
    <property type="evidence" value="ECO:0007669"/>
    <property type="project" value="TreeGrafter"/>
</dbReference>
<proteinExistence type="predicted"/>
<evidence type="ECO:0000256" key="1">
    <source>
        <dbReference type="SAM" id="Coils"/>
    </source>
</evidence>
<keyword evidence="1" id="KW-0175">Coiled coil</keyword>
<evidence type="ECO:0000313" key="4">
    <source>
        <dbReference type="Proteomes" id="UP001153737"/>
    </source>
</evidence>
<feature type="region of interest" description="Disordered" evidence="2">
    <location>
        <begin position="372"/>
        <end position="405"/>
    </location>
</feature>
<accession>A0A9P0DRG3</accession>
<evidence type="ECO:0000256" key="2">
    <source>
        <dbReference type="SAM" id="MobiDB-lite"/>
    </source>
</evidence>
<evidence type="ECO:0000313" key="3">
    <source>
        <dbReference type="EMBL" id="CAH1169958.1"/>
    </source>
</evidence>
<dbReference type="GO" id="GO:1905515">
    <property type="term" value="P:non-motile cilium assembly"/>
    <property type="evidence" value="ECO:0007669"/>
    <property type="project" value="TreeGrafter"/>
</dbReference>
<dbReference type="PANTHER" id="PTHR31935:SF1">
    <property type="entry name" value="COILED-COIL DOMAIN-CONTAINING PROTEIN 13"/>
    <property type="match status" value="1"/>
</dbReference>
<feature type="compositionally biased region" description="Basic and acidic residues" evidence="2">
    <location>
        <begin position="391"/>
        <end position="405"/>
    </location>
</feature>
<dbReference type="EMBL" id="OU896711">
    <property type="protein sequence ID" value="CAH1169958.1"/>
    <property type="molecule type" value="Genomic_DNA"/>
</dbReference>
<dbReference type="Gene3D" id="1.10.287.1490">
    <property type="match status" value="1"/>
</dbReference>
<reference evidence="3" key="2">
    <citation type="submission" date="2022-10" db="EMBL/GenBank/DDBJ databases">
        <authorList>
            <consortium name="ENA_rothamsted_submissions"/>
            <consortium name="culmorum"/>
            <person name="King R."/>
        </authorList>
    </citation>
    <scope>NUCLEOTIDE SEQUENCE</scope>
</reference>
<sequence>MTTNEDTFSVSEKLDISQIFVPEIPEDIIFPNELNAYLRDQIQYYVHENGRLKKNLSDLEADCAKCNTKITDLERRLVDYEALRGKDELVTSSQVASTKIVELSKKLREKNVQFESMRTKYSKLEKYLYDLNRERENNVTKFVETAERPVNELEEQIKKLNEKLNVVTNKLSETKNANLQLKNDLKLANKWLQQEIGENFENIQSLNTTNGNWRGRSQIICDLQQKNNDLKEKLKTAHEKINSSCTLEQTVVTTKSDSRLSILSKENSDLREKYEILKKKNEALKARCKVLDSEHTLYKSKFGMMKEQADRDQDMISTLTVQMVSLKTGGSDELMQKQRVINKLQNEKRQLLQEIEEYKLAIRNSREKIVEKQVASENDGKSDDSSQSTETHQKEGNNEETESKVEKLLKIIAEQNDRLKMEREAHAKTQSQLVTEKQKAVKAEAIVAKIHLEETSRSSYGSMTSALRPLDSCLKDKLELAEERLKAMKTRLDIEQFERKNDFIEFSDILRRCKNDC</sequence>
<feature type="coiled-coil region" evidence="1">
    <location>
        <begin position="49"/>
        <end position="83"/>
    </location>
</feature>
<protein>
    <submittedName>
        <fullName evidence="3">Uncharacterized protein</fullName>
    </submittedName>
</protein>
<keyword evidence="4" id="KW-1185">Reference proteome</keyword>
<dbReference type="GO" id="GO:0031122">
    <property type="term" value="P:cytoplasmic microtubule organization"/>
    <property type="evidence" value="ECO:0007669"/>
    <property type="project" value="TreeGrafter"/>
</dbReference>
<dbReference type="PANTHER" id="PTHR31935">
    <property type="entry name" value="COILED-COIL DOMAIN-CONTAINING PROTEIN 13"/>
    <property type="match status" value="1"/>
</dbReference>
<dbReference type="InterPro" id="IPR038929">
    <property type="entry name" value="CCDC13"/>
</dbReference>
<reference evidence="3" key="1">
    <citation type="submission" date="2022-01" db="EMBL/GenBank/DDBJ databases">
        <authorList>
            <person name="King R."/>
        </authorList>
    </citation>
    <scope>NUCLEOTIDE SEQUENCE</scope>
</reference>
<feature type="coiled-coil region" evidence="1">
    <location>
        <begin position="334"/>
        <end position="368"/>
    </location>
</feature>